<dbReference type="InterPro" id="IPR024510">
    <property type="entry name" value="DUF2589"/>
</dbReference>
<dbReference type="RefSeq" id="WP_377917683.1">
    <property type="nucleotide sequence ID" value="NZ_JBHSKS010000022.1"/>
</dbReference>
<evidence type="ECO:0000313" key="2">
    <source>
        <dbReference type="Proteomes" id="UP001596163"/>
    </source>
</evidence>
<reference evidence="2" key="1">
    <citation type="journal article" date="2019" name="Int. J. Syst. Evol. Microbiol.">
        <title>The Global Catalogue of Microorganisms (GCM) 10K type strain sequencing project: providing services to taxonomists for standard genome sequencing and annotation.</title>
        <authorList>
            <consortium name="The Broad Institute Genomics Platform"/>
            <consortium name="The Broad Institute Genome Sequencing Center for Infectious Disease"/>
            <person name="Wu L."/>
            <person name="Ma J."/>
        </authorList>
    </citation>
    <scope>NUCLEOTIDE SEQUENCE [LARGE SCALE GENOMIC DNA]</scope>
    <source>
        <strain evidence="2">CGMCC 1.7030</strain>
    </source>
</reference>
<keyword evidence="2" id="KW-1185">Reference proteome</keyword>
<accession>A0ABW0C0Z2</accession>
<dbReference type="Proteomes" id="UP001596163">
    <property type="component" value="Unassembled WGS sequence"/>
</dbReference>
<name>A0ABW0C0Z2_9BACT</name>
<dbReference type="Pfam" id="PF11655">
    <property type="entry name" value="DUF2589"/>
    <property type="match status" value="1"/>
</dbReference>
<proteinExistence type="predicted"/>
<sequence>MITPRFISDLLGAPMAAVVQAEAIAARATADFIKEVGFSNGGDATSSDYGTVRNISFTYNRVNPDGTSQNASITVPLLTIIPIPSLRVAEAEIEFDLALTQPDIHTNGGGSSSSGNQIFDLRNQLKLKGILAKKPVPNAPATSTTANMTVKIKLAQAEPTLGMVQLLNILDSAKKE</sequence>
<organism evidence="1 2">
    <name type="scientific">Algoriphagus aquatilis</name>
    <dbReference type="NCBI Taxonomy" id="490186"/>
    <lineage>
        <taxon>Bacteria</taxon>
        <taxon>Pseudomonadati</taxon>
        <taxon>Bacteroidota</taxon>
        <taxon>Cytophagia</taxon>
        <taxon>Cytophagales</taxon>
        <taxon>Cyclobacteriaceae</taxon>
        <taxon>Algoriphagus</taxon>
    </lineage>
</organism>
<evidence type="ECO:0000313" key="1">
    <source>
        <dbReference type="EMBL" id="MFC5193596.1"/>
    </source>
</evidence>
<protein>
    <submittedName>
        <fullName evidence="1">DUF2589 domain-containing protein</fullName>
    </submittedName>
</protein>
<comment type="caution">
    <text evidence="1">The sequence shown here is derived from an EMBL/GenBank/DDBJ whole genome shotgun (WGS) entry which is preliminary data.</text>
</comment>
<dbReference type="EMBL" id="JBHSKS010000022">
    <property type="protein sequence ID" value="MFC5193596.1"/>
    <property type="molecule type" value="Genomic_DNA"/>
</dbReference>
<gene>
    <name evidence="1" type="ORF">ACFPIK_17615</name>
</gene>